<protein>
    <submittedName>
        <fullName evidence="1">Uncharacterized protein</fullName>
    </submittedName>
</protein>
<organism evidence="1 2">
    <name type="scientific">Theobroma cacao</name>
    <name type="common">Cacao</name>
    <name type="synonym">Cocoa</name>
    <dbReference type="NCBI Taxonomy" id="3641"/>
    <lineage>
        <taxon>Eukaryota</taxon>
        <taxon>Viridiplantae</taxon>
        <taxon>Streptophyta</taxon>
        <taxon>Embryophyta</taxon>
        <taxon>Tracheophyta</taxon>
        <taxon>Spermatophyta</taxon>
        <taxon>Magnoliopsida</taxon>
        <taxon>eudicotyledons</taxon>
        <taxon>Gunneridae</taxon>
        <taxon>Pentapetalae</taxon>
        <taxon>rosids</taxon>
        <taxon>malvids</taxon>
        <taxon>Malvales</taxon>
        <taxon>Malvaceae</taxon>
        <taxon>Byttnerioideae</taxon>
        <taxon>Theobroma</taxon>
    </lineage>
</organism>
<sequence>MVKKHFIILVGKVNEVNVNYEICNVYALNEIFNPVQIGDKHSRVKDANFTLDFLNFIEEAGLVDLPMLEVSRAAWLAARWGFRNLDLYVSSVADWFKLLCDKMVKENLEEVVSVMWAFWKSRNAMLFKQQSPEPLTIAKLGINVVSQCRSANCLAGNTEAESVSIMVPS</sequence>
<gene>
    <name evidence="1" type="ORF">TCM_028656</name>
</gene>
<evidence type="ECO:0000313" key="2">
    <source>
        <dbReference type="Proteomes" id="UP000026915"/>
    </source>
</evidence>
<proteinExistence type="predicted"/>
<dbReference type="AlphaFoldDB" id="A0A061GA26"/>
<accession>A0A061GA26</accession>
<dbReference type="HOGENOM" id="CLU_1581322_0_0_1"/>
<dbReference type="InParanoid" id="A0A061GA26"/>
<keyword evidence="2" id="KW-1185">Reference proteome</keyword>
<name>A0A061GA26_THECC</name>
<evidence type="ECO:0000313" key="1">
    <source>
        <dbReference type="EMBL" id="EOY26690.1"/>
    </source>
</evidence>
<dbReference type="Proteomes" id="UP000026915">
    <property type="component" value="Chromosome 6"/>
</dbReference>
<dbReference type="Gramene" id="EOY26690">
    <property type="protein sequence ID" value="EOY26690"/>
    <property type="gene ID" value="TCM_028656"/>
</dbReference>
<reference evidence="1 2" key="1">
    <citation type="journal article" date="2013" name="Genome Biol.">
        <title>The genome sequence of the most widely cultivated cacao type and its use to identify candidate genes regulating pod color.</title>
        <authorList>
            <person name="Motamayor J.C."/>
            <person name="Mockaitis K."/>
            <person name="Schmutz J."/>
            <person name="Haiminen N."/>
            <person name="Iii D.L."/>
            <person name="Cornejo O."/>
            <person name="Findley S.D."/>
            <person name="Zheng P."/>
            <person name="Utro F."/>
            <person name="Royaert S."/>
            <person name="Saski C."/>
            <person name="Jenkins J."/>
            <person name="Podicheti R."/>
            <person name="Zhao M."/>
            <person name="Scheffler B.E."/>
            <person name="Stack J.C."/>
            <person name="Feltus F.A."/>
            <person name="Mustiga G.M."/>
            <person name="Amores F."/>
            <person name="Phillips W."/>
            <person name="Marelli J.P."/>
            <person name="May G.D."/>
            <person name="Shapiro H."/>
            <person name="Ma J."/>
            <person name="Bustamante C.D."/>
            <person name="Schnell R.J."/>
            <person name="Main D."/>
            <person name="Gilbert D."/>
            <person name="Parida L."/>
            <person name="Kuhn D.N."/>
        </authorList>
    </citation>
    <scope>NUCLEOTIDE SEQUENCE [LARGE SCALE GENOMIC DNA]</scope>
    <source>
        <strain evidence="2">cv. Matina 1-6</strain>
    </source>
</reference>
<dbReference type="EMBL" id="CM001884">
    <property type="protein sequence ID" value="EOY26690.1"/>
    <property type="molecule type" value="Genomic_DNA"/>
</dbReference>